<dbReference type="GO" id="GO:0005737">
    <property type="term" value="C:cytoplasm"/>
    <property type="evidence" value="ECO:0007669"/>
    <property type="project" value="TreeGrafter"/>
</dbReference>
<dbReference type="InterPro" id="IPR036663">
    <property type="entry name" value="Fumarylacetoacetase_C_sf"/>
</dbReference>
<dbReference type="Proteomes" id="UP000807825">
    <property type="component" value="Unassembled WGS sequence"/>
</dbReference>
<accession>A0A9D6Z3U5</accession>
<dbReference type="SUPFAM" id="SSF56529">
    <property type="entry name" value="FAH"/>
    <property type="match status" value="1"/>
</dbReference>
<dbReference type="EMBL" id="JACRDE010000285">
    <property type="protein sequence ID" value="MBI5249927.1"/>
    <property type="molecule type" value="Genomic_DNA"/>
</dbReference>
<dbReference type="PANTHER" id="PTHR30143">
    <property type="entry name" value="ACID HYDRATASE"/>
    <property type="match status" value="1"/>
</dbReference>
<organism evidence="1 2">
    <name type="scientific">Desulfomonile tiedjei</name>
    <dbReference type="NCBI Taxonomy" id="2358"/>
    <lineage>
        <taxon>Bacteria</taxon>
        <taxon>Pseudomonadati</taxon>
        <taxon>Thermodesulfobacteriota</taxon>
        <taxon>Desulfomonilia</taxon>
        <taxon>Desulfomonilales</taxon>
        <taxon>Desulfomonilaceae</taxon>
        <taxon>Desulfomonile</taxon>
    </lineage>
</organism>
<dbReference type="PROSITE" id="PS51257">
    <property type="entry name" value="PROKAR_LIPOPROTEIN"/>
    <property type="match status" value="1"/>
</dbReference>
<dbReference type="InterPro" id="IPR050772">
    <property type="entry name" value="Hydratase-Decarb/MhpD_sf"/>
</dbReference>
<sequence length="279" mass="30338">MKRFNALVVCLVTVPLFFACLSWAGEDEVIQSILEARASVKTFPLASTQLTDLSVDKAYGLQRELAKRIIAKGDKISGFKGGLTSEAGQKRFGVDRPLLGPLFKSGELGPDAVVDQKSFTKLFVETEIGYVLGEKISEPVKDVDSLKKKIKEVFPAIELPDLRFDDMKNLKGTDLIIDAVSSAKYIVGKKVPADQVDVTGGEVTLKLDGQEINKGKASDALGDQWKALLWLVNSAVQQGWVLEPGYVFITGAMGNMLPGKPGKYEGDWGKLGTISWTVK</sequence>
<gene>
    <name evidence="1" type="ORF">HY912_10580</name>
</gene>
<protein>
    <submittedName>
        <fullName evidence="1">4-oxalocrotonate decarboxylase</fullName>
    </submittedName>
</protein>
<dbReference type="AlphaFoldDB" id="A0A9D6Z3U5"/>
<comment type="caution">
    <text evidence="1">The sequence shown here is derived from an EMBL/GenBank/DDBJ whole genome shotgun (WGS) entry which is preliminary data.</text>
</comment>
<reference evidence="1" key="1">
    <citation type="submission" date="2020-07" db="EMBL/GenBank/DDBJ databases">
        <title>Huge and variable diversity of episymbiotic CPR bacteria and DPANN archaea in groundwater ecosystems.</title>
        <authorList>
            <person name="He C.Y."/>
            <person name="Keren R."/>
            <person name="Whittaker M."/>
            <person name="Farag I.F."/>
            <person name="Doudna J."/>
            <person name="Cate J.H.D."/>
            <person name="Banfield J.F."/>
        </authorList>
    </citation>
    <scope>NUCLEOTIDE SEQUENCE</scope>
    <source>
        <strain evidence="1">NC_groundwater_1664_Pr3_B-0.1um_52_9</strain>
    </source>
</reference>
<proteinExistence type="predicted"/>
<name>A0A9D6Z3U5_9BACT</name>
<dbReference type="Gene3D" id="3.90.850.10">
    <property type="entry name" value="Fumarylacetoacetase-like, C-terminal domain"/>
    <property type="match status" value="1"/>
</dbReference>
<dbReference type="GO" id="GO:0008684">
    <property type="term" value="F:2-oxopent-4-enoate hydratase activity"/>
    <property type="evidence" value="ECO:0007669"/>
    <property type="project" value="TreeGrafter"/>
</dbReference>
<evidence type="ECO:0000313" key="1">
    <source>
        <dbReference type="EMBL" id="MBI5249927.1"/>
    </source>
</evidence>
<evidence type="ECO:0000313" key="2">
    <source>
        <dbReference type="Proteomes" id="UP000807825"/>
    </source>
</evidence>
<dbReference type="PANTHER" id="PTHR30143:SF0">
    <property type="entry name" value="2-KETO-4-PENTENOATE HYDRATASE"/>
    <property type="match status" value="1"/>
</dbReference>